<accession>A0A1A9LGE8</accession>
<dbReference type="AlphaFoldDB" id="A0A1A9LGE8"/>
<dbReference type="RefSeq" id="WP_068760263.1">
    <property type="nucleotide sequence ID" value="NZ_LXIE01000001.1"/>
</dbReference>
<organism evidence="1 2">
    <name type="scientific">Aequorivita soesokkakensis</name>
    <dbReference type="NCBI Taxonomy" id="1385699"/>
    <lineage>
        <taxon>Bacteria</taxon>
        <taxon>Pseudomonadati</taxon>
        <taxon>Bacteroidota</taxon>
        <taxon>Flavobacteriia</taxon>
        <taxon>Flavobacteriales</taxon>
        <taxon>Flavobacteriaceae</taxon>
        <taxon>Aequorivita</taxon>
    </lineage>
</organism>
<evidence type="ECO:0000313" key="2">
    <source>
        <dbReference type="Proteomes" id="UP000077552"/>
    </source>
</evidence>
<dbReference type="EMBL" id="LXIE01000001">
    <property type="protein sequence ID" value="OAD92469.1"/>
    <property type="molecule type" value="Genomic_DNA"/>
</dbReference>
<evidence type="ECO:0000313" key="1">
    <source>
        <dbReference type="EMBL" id="OAD92469.1"/>
    </source>
</evidence>
<dbReference type="STRING" id="1385699.A7A78_00725"/>
<dbReference type="CDD" id="cd00371">
    <property type="entry name" value="HMA"/>
    <property type="match status" value="1"/>
</dbReference>
<gene>
    <name evidence="1" type="ORF">A7A78_00725</name>
</gene>
<dbReference type="InterPro" id="IPR006121">
    <property type="entry name" value="HMA_dom"/>
</dbReference>
<evidence type="ECO:0008006" key="3">
    <source>
        <dbReference type="Google" id="ProtNLM"/>
    </source>
</evidence>
<proteinExistence type="predicted"/>
<dbReference type="OrthoDB" id="1036397at2"/>
<keyword evidence="2" id="KW-1185">Reference proteome</keyword>
<comment type="caution">
    <text evidence="1">The sequence shown here is derived from an EMBL/GenBank/DDBJ whole genome shotgun (WGS) entry which is preliminary data.</text>
</comment>
<protein>
    <recommendedName>
        <fullName evidence="3">HMA domain-containing protein</fullName>
    </recommendedName>
</protein>
<sequence length="88" mass="9936">MFELTTLDLNQTTTLNQQVLVFGSNIDTQLKETVVKVLLQDLPGVTDISVDRDNWERILRLECNPEVPSDLVVAKVRSIGFKCYELVG</sequence>
<reference evidence="1 2" key="1">
    <citation type="submission" date="2016-05" db="EMBL/GenBank/DDBJ databases">
        <title>Genome sequencing of Vitellibacter soesokkakensis RSSK-12.</title>
        <authorList>
            <person name="Thevarajoo S."/>
            <person name="Selvaratnam C."/>
            <person name="Goh K.M."/>
            <person name="Chan K.-G."/>
            <person name="Chong C.S."/>
        </authorList>
    </citation>
    <scope>NUCLEOTIDE SEQUENCE [LARGE SCALE GENOMIC DNA]</scope>
    <source>
        <strain evidence="1 2">RSSK-12</strain>
    </source>
</reference>
<dbReference type="Proteomes" id="UP000077552">
    <property type="component" value="Unassembled WGS sequence"/>
</dbReference>
<dbReference type="GO" id="GO:0046872">
    <property type="term" value="F:metal ion binding"/>
    <property type="evidence" value="ECO:0007669"/>
    <property type="project" value="InterPro"/>
</dbReference>
<name>A0A1A9LGE8_9FLAO</name>